<keyword evidence="3 4" id="KW-0653">Protein transport</keyword>
<evidence type="ECO:0000259" key="6">
    <source>
        <dbReference type="Pfam" id="PF04048"/>
    </source>
</evidence>
<keyword evidence="2 4" id="KW-0268">Exocytosis</keyword>
<protein>
    <recommendedName>
        <fullName evidence="4">Exocyst complex component Sec8</fullName>
    </recommendedName>
</protein>
<keyword evidence="9" id="KW-1185">Reference proteome</keyword>
<dbReference type="GeneID" id="37270823"/>
<dbReference type="Pfam" id="PF04048">
    <property type="entry name" value="Sec8_N"/>
    <property type="match status" value="1"/>
</dbReference>
<evidence type="ECO:0000259" key="7">
    <source>
        <dbReference type="Pfam" id="PF20652"/>
    </source>
</evidence>
<evidence type="ECO:0000313" key="8">
    <source>
        <dbReference type="EMBL" id="PWN95698.1"/>
    </source>
</evidence>
<dbReference type="OrthoDB" id="272977at2759"/>
<feature type="compositionally biased region" description="Basic and acidic residues" evidence="5">
    <location>
        <begin position="337"/>
        <end position="348"/>
    </location>
</feature>
<dbReference type="InterPro" id="IPR007191">
    <property type="entry name" value="Sec8_exocyst_N"/>
</dbReference>
<dbReference type="GO" id="GO:0006893">
    <property type="term" value="P:Golgi to plasma membrane transport"/>
    <property type="evidence" value="ECO:0007669"/>
    <property type="project" value="TreeGrafter"/>
</dbReference>
<feature type="region of interest" description="Disordered" evidence="5">
    <location>
        <begin position="19"/>
        <end position="295"/>
    </location>
</feature>
<evidence type="ECO:0000256" key="4">
    <source>
        <dbReference type="RuleBase" id="RU367079"/>
    </source>
</evidence>
<evidence type="ECO:0000256" key="3">
    <source>
        <dbReference type="ARBA" id="ARBA00022927"/>
    </source>
</evidence>
<dbReference type="STRING" id="58919.A0A316Z409"/>
<dbReference type="RefSeq" id="XP_025595977.1">
    <property type="nucleotide sequence ID" value="XM_025743279.1"/>
</dbReference>
<dbReference type="EMBL" id="KZ819303">
    <property type="protein sequence ID" value="PWN95698.1"/>
    <property type="molecule type" value="Genomic_DNA"/>
</dbReference>
<evidence type="ECO:0000313" key="9">
    <source>
        <dbReference type="Proteomes" id="UP000245946"/>
    </source>
</evidence>
<evidence type="ECO:0000256" key="5">
    <source>
        <dbReference type="SAM" id="MobiDB-lite"/>
    </source>
</evidence>
<reference evidence="8 9" key="1">
    <citation type="journal article" date="2018" name="Mol. Biol. Evol.">
        <title>Broad Genomic Sampling Reveals a Smut Pathogenic Ancestry of the Fungal Clade Ustilaginomycotina.</title>
        <authorList>
            <person name="Kijpornyongpan T."/>
            <person name="Mondo S.J."/>
            <person name="Barry K."/>
            <person name="Sandor L."/>
            <person name="Lee J."/>
            <person name="Lipzen A."/>
            <person name="Pangilinan J."/>
            <person name="LaButti K."/>
            <person name="Hainaut M."/>
            <person name="Henrissat B."/>
            <person name="Grigoriev I.V."/>
            <person name="Spatafora J.W."/>
            <person name="Aime M.C."/>
        </authorList>
    </citation>
    <scope>NUCLEOTIDE SEQUENCE [LARGE SCALE GENOMIC DNA]</scope>
    <source>
        <strain evidence="8 9">MCA 4186</strain>
    </source>
</reference>
<feature type="domain" description="Exocyst complex component Sec8 middle helical bundle" evidence="7">
    <location>
        <begin position="712"/>
        <end position="1042"/>
    </location>
</feature>
<feature type="domain" description="Exocyst complex component Sec8 N-terminal" evidence="6">
    <location>
        <begin position="365"/>
        <end position="502"/>
    </location>
</feature>
<feature type="region of interest" description="Disordered" evidence="5">
    <location>
        <begin position="312"/>
        <end position="348"/>
    </location>
</feature>
<gene>
    <name evidence="8" type="ORF">FA09DRAFT_332015</name>
</gene>
<dbReference type="GO" id="GO:0006612">
    <property type="term" value="P:protein targeting to membrane"/>
    <property type="evidence" value="ECO:0007669"/>
    <property type="project" value="UniProtKB-UniRule"/>
</dbReference>
<feature type="compositionally biased region" description="Polar residues" evidence="5">
    <location>
        <begin position="129"/>
        <end position="139"/>
    </location>
</feature>
<feature type="compositionally biased region" description="Low complexity" evidence="5">
    <location>
        <begin position="77"/>
        <end position="89"/>
    </location>
</feature>
<dbReference type="PANTHER" id="PTHR14146:SF0">
    <property type="entry name" value="EXOCYST COMPLEX COMPONENT 4"/>
    <property type="match status" value="1"/>
</dbReference>
<feature type="compositionally biased region" description="Acidic residues" evidence="5">
    <location>
        <begin position="257"/>
        <end position="268"/>
    </location>
</feature>
<dbReference type="Proteomes" id="UP000245946">
    <property type="component" value="Unassembled WGS sequence"/>
</dbReference>
<keyword evidence="1 4" id="KW-0813">Transport</keyword>
<comment type="function">
    <text evidence="4">Component of the exocyst complex involved in the docking of exocytic vesicles with fusion sites on the plasma membrane.</text>
</comment>
<proteinExistence type="inferred from homology"/>
<feature type="region of interest" description="Disordered" evidence="5">
    <location>
        <begin position="1530"/>
        <end position="1550"/>
    </location>
</feature>
<feature type="compositionally biased region" description="Basic and acidic residues" evidence="5">
    <location>
        <begin position="269"/>
        <end position="278"/>
    </location>
</feature>
<feature type="region of interest" description="Disordered" evidence="5">
    <location>
        <begin position="599"/>
        <end position="626"/>
    </location>
</feature>
<feature type="compositionally biased region" description="Low complexity" evidence="5">
    <location>
        <begin position="198"/>
        <end position="207"/>
    </location>
</feature>
<organism evidence="8 9">
    <name type="scientific">Tilletiopsis washingtonensis</name>
    <dbReference type="NCBI Taxonomy" id="58919"/>
    <lineage>
        <taxon>Eukaryota</taxon>
        <taxon>Fungi</taxon>
        <taxon>Dikarya</taxon>
        <taxon>Basidiomycota</taxon>
        <taxon>Ustilaginomycotina</taxon>
        <taxon>Exobasidiomycetes</taxon>
        <taxon>Entylomatales</taxon>
        <taxon>Entylomatales incertae sedis</taxon>
        <taxon>Tilletiopsis</taxon>
    </lineage>
</organism>
<dbReference type="GO" id="GO:0000145">
    <property type="term" value="C:exocyst"/>
    <property type="evidence" value="ECO:0007669"/>
    <property type="project" value="UniProtKB-UniRule"/>
</dbReference>
<dbReference type="InterPro" id="IPR048630">
    <property type="entry name" value="Sec8_M"/>
</dbReference>
<dbReference type="Pfam" id="PF20652">
    <property type="entry name" value="Sec8_C"/>
    <property type="match status" value="1"/>
</dbReference>
<dbReference type="GO" id="GO:0015031">
    <property type="term" value="P:protein transport"/>
    <property type="evidence" value="ECO:0007669"/>
    <property type="project" value="UniProtKB-KW"/>
</dbReference>
<comment type="similarity">
    <text evidence="4">Belongs to the SEC8 family.</text>
</comment>
<name>A0A316Z409_9BASI</name>
<dbReference type="PANTHER" id="PTHR14146">
    <property type="entry name" value="EXOCYST COMPLEX COMPONENT 4"/>
    <property type="match status" value="1"/>
</dbReference>
<dbReference type="GO" id="GO:0006904">
    <property type="term" value="P:vesicle docking involved in exocytosis"/>
    <property type="evidence" value="ECO:0007669"/>
    <property type="project" value="InterPro"/>
</dbReference>
<sequence length="1598" mass="171728">MSRKKSVRVPDLRSRITHENASLGGGVDGSIAVSSFSRGTAGLPMPQQQAQQYQSGFHGGHAHTASNASVSSFAAMRGAPQQGQQQQQRQPPPAEQYGMPRSGSNDMLAPHSQQQQQQQHHLGAGPSFVSLSPSDSISNYEGRAGAGGSNAYGAPSHLGTGFEPSAASVASFAQAQDGGPIRPARSMRRPQGAPPLPAARSRAATSPSRHEAPAAPPAAGRNLLGGRGARPAATDRHATSARLMANMNGVDGASSGGEEDTFEDAEAYEDPRRARPREPAAPSFTSPTVGTLSKPAEPAALGSVLSALSAAGRKQGAQRILRGTTAEEESKRRKTERKVEDARAKESRPLESYVDRRDERAFRGINAVLRKVKAEWGFVADDDFNAVSLALSLLDESSLGSNRREFEEMKHHIESSLQGTVDDHYESFASAITLHNGVLQSLGAAQSSVSGARRRLRESREALGQKRADLVQLWQRSQGVKESLRLLDIIEQLKGVPDRLESLMSEKRFLQAVHLLTRSLKMIEKPEISEVGATADLRTYLKTQEQGMLEILIEELHNHLYLKSFFCDARWKSYVPGQEALPSVEFGQEYDAPATLAEGDEAAETTPRAFARAEDESRAPGAASAAAANDRPLKLSRYLTALSARPAYDENLANDFGNLGLGPSLSGTGGVSSDALAQRAGTMPGSHSTDSLAGHAAPGGTTHDGGVDFGHNPEADSFLYIEMLLEALARLGKLSLALDVVQQRLPVELHQLVDATIEEVDARNGPLRGTSTGAAVQPESVLLASSSALARSFAESTRSSFRSSVGGAFSGTMSSNGRPHSTVLRLSEIESSSVVRDSETMRDLFWTLFSKLDAVLQGHRVVHEVASKIASRADSKDAKTLRKTSPSSLVAVWRPIQNEVRTLLHDHLTDDSQSASARRNAVVSVNEVLRSGQSGRDRSKKLFRLAEPNAGRGTGGVAVARRDAAPLRRHEEALTAALRASVPGLVSALDPAGSSISAQQQYQQQQVIVSASRTAEHAAGGGYRLLVKPDAFNVSVLFQPALAFVERAQFVIPGGAAGGEAGKGFSAFLDEFVQDVFLPQLDEKVQSLFQSAVGGPDAFQEDPASRSLSQRPIVKSAANVIVLIDSLYSMLRTTPFHRESYSHLIIQTIVQYYQRCQERFQDLIAADVPLDAHGDPAPHDGPPHMLSATWAQRPELSAVLSQLLTATTPSEAKRTLHAQENRFELAYAARNRVAQQGQTGGSVRAADMITSRKRLMALGNLQHSMRWFLVHVSRLRATEKAIGVAPAPTVRLSIIGSLAPQRSSKEEAEDRSLPLPLGADMAMRFAALPRTFGHLANTILMTLRLELRARTIHHLDLAITEGNYLVEEAVLEPDPHVVDLNAELASLDDTFADSVSPEQHRFLFSGLVSLMDTMLCAAVRRVRAINAQGVTKMIRNILALQQNLRNIVIADTSALTSLEQSRTKLEANREAIGADTERWNNFDRSRRLWELLTKEPGAMLSTIRTTPAAKKATFDEYRSALTLMLGLDNSGGSSSGGAPTTPTSAAPALTAATSGGFPGASLRPGTTHLAKDVSRQKFNELLIELHEVAGDSNGDISD</sequence>
<feature type="compositionally biased region" description="Low complexity" evidence="5">
    <location>
        <begin position="165"/>
        <end position="176"/>
    </location>
</feature>
<dbReference type="InterPro" id="IPR039682">
    <property type="entry name" value="Sec8/EXOC4"/>
</dbReference>
<evidence type="ECO:0000256" key="1">
    <source>
        <dbReference type="ARBA" id="ARBA00022448"/>
    </source>
</evidence>
<evidence type="ECO:0000256" key="2">
    <source>
        <dbReference type="ARBA" id="ARBA00022483"/>
    </source>
</evidence>
<accession>A0A316Z409</accession>
<dbReference type="GO" id="GO:0090522">
    <property type="term" value="P:vesicle tethering involved in exocytosis"/>
    <property type="evidence" value="ECO:0007669"/>
    <property type="project" value="UniProtKB-UniRule"/>
</dbReference>